<dbReference type="EMBL" id="CANTFM010001898">
    <property type="protein sequence ID" value="CAI5743627.1"/>
    <property type="molecule type" value="Genomic_DNA"/>
</dbReference>
<evidence type="ECO:0000313" key="1">
    <source>
        <dbReference type="EMBL" id="CAI5743627.1"/>
    </source>
</evidence>
<evidence type="ECO:0000313" key="2">
    <source>
        <dbReference type="Proteomes" id="UP001162029"/>
    </source>
</evidence>
<comment type="caution">
    <text evidence="1">The sequence shown here is derived from an EMBL/GenBank/DDBJ whole genome shotgun (WGS) entry which is preliminary data.</text>
</comment>
<keyword evidence="2" id="KW-1185">Reference proteome</keyword>
<dbReference type="Proteomes" id="UP001162029">
    <property type="component" value="Unassembled WGS sequence"/>
</dbReference>
<name>A0AAV0V3H6_9STRA</name>
<dbReference type="AlphaFoldDB" id="A0AAV0V3H6"/>
<protein>
    <submittedName>
        <fullName evidence="1">Uncharacterized protein</fullName>
    </submittedName>
</protein>
<proteinExistence type="predicted"/>
<gene>
    <name evidence="1" type="ORF">PDE001_LOCUS8831</name>
</gene>
<organism evidence="1 2">
    <name type="scientific">Peronospora destructor</name>
    <dbReference type="NCBI Taxonomy" id="86335"/>
    <lineage>
        <taxon>Eukaryota</taxon>
        <taxon>Sar</taxon>
        <taxon>Stramenopiles</taxon>
        <taxon>Oomycota</taxon>
        <taxon>Peronosporomycetes</taxon>
        <taxon>Peronosporales</taxon>
        <taxon>Peronosporaceae</taxon>
        <taxon>Peronospora</taxon>
    </lineage>
</organism>
<reference evidence="1" key="1">
    <citation type="submission" date="2022-12" db="EMBL/GenBank/DDBJ databases">
        <authorList>
            <person name="Webb A."/>
        </authorList>
    </citation>
    <scope>NUCLEOTIDE SEQUENCE</scope>
    <source>
        <strain evidence="1">Pd1</strain>
    </source>
</reference>
<accession>A0AAV0V3H6</accession>
<sequence>MSAVTTWCSSWSVSPDVNVHVQLLSESMATLSPLPLHLTRPEADASIPCQLSLLWTQQPKRCTQLQLEVQCSARNVEIYAEGMRRNLLGEMEQGEVYLGTFRGTKQSSEPQLFVMSPSFMSNRDCDVLESLQTLRIKFVSLMGDKSVLKLQQFRCIFNSTELVDSSTAGLTAEIAGLDLNGVAGGALDMQMLLKGYQQTMEREMETKIIRVVDAKISALVQRLALSEQALFHLHKKMDTKDVHVQDSLNEMKQKFWQLEDQLSQFSVAKEVE</sequence>